<dbReference type="PROSITE" id="PS51257">
    <property type="entry name" value="PROKAR_LIPOPROTEIN"/>
    <property type="match status" value="1"/>
</dbReference>
<dbReference type="GO" id="GO:0004252">
    <property type="term" value="F:serine-type endopeptidase activity"/>
    <property type="evidence" value="ECO:0007669"/>
    <property type="project" value="UniProtKB-UniRule"/>
</dbReference>
<feature type="active site" description="Charge relay system" evidence="5 6">
    <location>
        <position position="491"/>
    </location>
</feature>
<keyword evidence="2 6" id="KW-0645">Protease</keyword>
<evidence type="ECO:0000256" key="5">
    <source>
        <dbReference type="PIRSR" id="PIRSR615500-1"/>
    </source>
</evidence>
<dbReference type="InterPro" id="IPR036852">
    <property type="entry name" value="Peptidase_S8/S53_dom_sf"/>
</dbReference>
<dbReference type="PRINTS" id="PR00723">
    <property type="entry name" value="SUBTILISIN"/>
</dbReference>
<dbReference type="GO" id="GO:0006508">
    <property type="term" value="P:proteolysis"/>
    <property type="evidence" value="ECO:0007669"/>
    <property type="project" value="UniProtKB-KW"/>
</dbReference>
<evidence type="ECO:0000313" key="12">
    <source>
        <dbReference type="Proteomes" id="UP000290408"/>
    </source>
</evidence>
<protein>
    <submittedName>
        <fullName evidence="11">Serine protease</fullName>
    </submittedName>
</protein>
<dbReference type="InterPro" id="IPR000209">
    <property type="entry name" value="Peptidase_S8/S53_dom"/>
</dbReference>
<dbReference type="KEGG" id="jli:EXU32_13960"/>
<sequence>MHARTAWGALLALTMTASGCSALGGDSPASTSSSSTPAPSSTAAHTSVQLFTPPAEGRDWVVVAKDPADTQRIADALKSDGLALTSINTAIGMVTLRSPDDDVQKRAKGVDGVSAAVTDRSAGWTPDEPQLPVAGDLTPATDIPTPPSPPKGGDPFDGWLWGAAAIDVAGAHEVTTGRREVRVGVIDTGIDASHPDLAPVLDTGLSRSFVTDLPDIDGPCEADGCVDPVGADDAGHGTHVAGTIAAAANGLGVTGVAPGVTLVDLRAGQDAGLFFIGPTINALTYAADQRLDVVNMSYYVDPWLVACRGGAPGDSPDQAAFQDVSIELMHRAYDVADKAGVTIVSSAGNDAADVGAPGTDETSPDYGGTARDRSVDPSSCERLPLDGKRVIGVASVDQGDARSTFSNWTSDPSDRRIDIAAPGGQEPDGRGGILSAMPRDLARAEGAIDDEGRVTQDGNQRVVRSCPDGIGDIDPDPDERCGLYTWLQGTSMASPHVAGVAALVISANGDRMRPADVAATLGRTATDKPCPADEGAVTCEGTTQLNGIFGEGVVDAAAAVR</sequence>
<evidence type="ECO:0000256" key="9">
    <source>
        <dbReference type="SAM" id="SignalP"/>
    </source>
</evidence>
<dbReference type="Proteomes" id="UP000290408">
    <property type="component" value="Chromosome"/>
</dbReference>
<comment type="similarity">
    <text evidence="1 6 7">Belongs to the peptidase S8 family.</text>
</comment>
<dbReference type="AlphaFoldDB" id="A0A4P6MWA0"/>
<feature type="chain" id="PRO_5038488958" evidence="9">
    <location>
        <begin position="23"/>
        <end position="561"/>
    </location>
</feature>
<dbReference type="SUPFAM" id="SSF52743">
    <property type="entry name" value="Subtilisin-like"/>
    <property type="match status" value="1"/>
</dbReference>
<evidence type="ECO:0000256" key="7">
    <source>
        <dbReference type="RuleBase" id="RU003355"/>
    </source>
</evidence>
<feature type="region of interest" description="Disordered" evidence="8">
    <location>
        <begin position="118"/>
        <end position="153"/>
    </location>
</feature>
<name>A0A4P6MWA0_9MICO</name>
<dbReference type="Pfam" id="PF00082">
    <property type="entry name" value="Peptidase_S8"/>
    <property type="match status" value="1"/>
</dbReference>
<proteinExistence type="inferred from homology"/>
<evidence type="ECO:0000256" key="8">
    <source>
        <dbReference type="SAM" id="MobiDB-lite"/>
    </source>
</evidence>
<dbReference type="InterPro" id="IPR050131">
    <property type="entry name" value="Peptidase_S8_subtilisin-like"/>
</dbReference>
<feature type="region of interest" description="Disordered" evidence="8">
    <location>
        <begin position="23"/>
        <end position="46"/>
    </location>
</feature>
<dbReference type="InterPro" id="IPR022398">
    <property type="entry name" value="Peptidase_S8_His-AS"/>
</dbReference>
<dbReference type="PANTHER" id="PTHR43806">
    <property type="entry name" value="PEPTIDASE S8"/>
    <property type="match status" value="1"/>
</dbReference>
<gene>
    <name evidence="11" type="ORF">EXU32_13960</name>
</gene>
<evidence type="ECO:0000259" key="10">
    <source>
        <dbReference type="Pfam" id="PF00082"/>
    </source>
</evidence>
<keyword evidence="9" id="KW-0732">Signal</keyword>
<feature type="region of interest" description="Disordered" evidence="8">
    <location>
        <begin position="348"/>
        <end position="378"/>
    </location>
</feature>
<accession>A0A4P6MWA0</accession>
<reference evidence="11 12" key="1">
    <citation type="submission" date="2019-02" db="EMBL/GenBank/DDBJ databases">
        <title>Genomic data mining of an Antarctic deep-sea actinobacterium, Janibacterlimosus P3-3-X1.</title>
        <authorList>
            <person name="Liao L."/>
            <person name="Chen B."/>
        </authorList>
    </citation>
    <scope>NUCLEOTIDE SEQUENCE [LARGE SCALE GENOMIC DNA]</scope>
    <source>
        <strain evidence="11 12">P3-3-X1</strain>
    </source>
</reference>
<evidence type="ECO:0000256" key="6">
    <source>
        <dbReference type="PROSITE-ProRule" id="PRU01240"/>
    </source>
</evidence>
<dbReference type="Gene3D" id="3.40.50.200">
    <property type="entry name" value="Peptidase S8/S53 domain"/>
    <property type="match status" value="1"/>
</dbReference>
<dbReference type="InterPro" id="IPR015500">
    <property type="entry name" value="Peptidase_S8_subtilisin-rel"/>
</dbReference>
<dbReference type="OrthoDB" id="9813435at2"/>
<dbReference type="PROSITE" id="PS51892">
    <property type="entry name" value="SUBTILASE"/>
    <property type="match status" value="1"/>
</dbReference>
<keyword evidence="3 6" id="KW-0378">Hydrolase</keyword>
<feature type="compositionally biased region" description="Low complexity" evidence="8">
    <location>
        <begin position="27"/>
        <end position="46"/>
    </location>
</feature>
<organism evidence="11 12">
    <name type="scientific">Janibacter limosus</name>
    <dbReference type="NCBI Taxonomy" id="53458"/>
    <lineage>
        <taxon>Bacteria</taxon>
        <taxon>Bacillati</taxon>
        <taxon>Actinomycetota</taxon>
        <taxon>Actinomycetes</taxon>
        <taxon>Micrococcales</taxon>
        <taxon>Intrasporangiaceae</taxon>
        <taxon>Janibacter</taxon>
    </lineage>
</organism>
<feature type="active site" description="Charge relay system" evidence="5 6">
    <location>
        <position position="236"/>
    </location>
</feature>
<dbReference type="PROSITE" id="PS00136">
    <property type="entry name" value="SUBTILASE_ASP"/>
    <property type="match status" value="1"/>
</dbReference>
<feature type="active site" description="Charge relay system" evidence="5 6">
    <location>
        <position position="187"/>
    </location>
</feature>
<evidence type="ECO:0000256" key="2">
    <source>
        <dbReference type="ARBA" id="ARBA00022670"/>
    </source>
</evidence>
<dbReference type="STRING" id="1216970.GCA_001570985_01097"/>
<evidence type="ECO:0000256" key="3">
    <source>
        <dbReference type="ARBA" id="ARBA00022801"/>
    </source>
</evidence>
<dbReference type="InterPro" id="IPR023827">
    <property type="entry name" value="Peptidase_S8_Asp-AS"/>
</dbReference>
<dbReference type="PROSITE" id="PS00138">
    <property type="entry name" value="SUBTILASE_SER"/>
    <property type="match status" value="1"/>
</dbReference>
<evidence type="ECO:0000256" key="4">
    <source>
        <dbReference type="ARBA" id="ARBA00022825"/>
    </source>
</evidence>
<evidence type="ECO:0000256" key="1">
    <source>
        <dbReference type="ARBA" id="ARBA00011073"/>
    </source>
</evidence>
<dbReference type="PROSITE" id="PS00137">
    <property type="entry name" value="SUBTILASE_HIS"/>
    <property type="match status" value="1"/>
</dbReference>
<feature type="signal peptide" evidence="9">
    <location>
        <begin position="1"/>
        <end position="22"/>
    </location>
</feature>
<dbReference type="EMBL" id="CP036164">
    <property type="protein sequence ID" value="QBF47256.1"/>
    <property type="molecule type" value="Genomic_DNA"/>
</dbReference>
<dbReference type="RefSeq" id="WP_130630449.1">
    <property type="nucleotide sequence ID" value="NZ_CP036164.1"/>
</dbReference>
<feature type="domain" description="Peptidase S8/S53" evidence="10">
    <location>
        <begin position="179"/>
        <end position="528"/>
    </location>
</feature>
<evidence type="ECO:0000313" key="11">
    <source>
        <dbReference type="EMBL" id="QBF47256.1"/>
    </source>
</evidence>
<dbReference type="InterPro" id="IPR023828">
    <property type="entry name" value="Peptidase_S8_Ser-AS"/>
</dbReference>
<keyword evidence="4 6" id="KW-0720">Serine protease</keyword>
<dbReference type="PANTHER" id="PTHR43806:SF11">
    <property type="entry name" value="CEREVISIN-RELATED"/>
    <property type="match status" value="1"/>
</dbReference>
<keyword evidence="12" id="KW-1185">Reference proteome</keyword>